<dbReference type="SUPFAM" id="SSF55890">
    <property type="entry name" value="Sporulation response regulatory protein Spo0B"/>
    <property type="match status" value="1"/>
</dbReference>
<organism evidence="5 6">
    <name type="scientific">Acetanaerobacterium elongatum</name>
    <dbReference type="NCBI Taxonomy" id="258515"/>
    <lineage>
        <taxon>Bacteria</taxon>
        <taxon>Bacillati</taxon>
        <taxon>Bacillota</taxon>
        <taxon>Clostridia</taxon>
        <taxon>Eubacteriales</taxon>
        <taxon>Oscillospiraceae</taxon>
        <taxon>Acetanaerobacterium</taxon>
    </lineage>
</organism>
<keyword evidence="1" id="KW-0597">Phosphoprotein</keyword>
<evidence type="ECO:0000256" key="1">
    <source>
        <dbReference type="ARBA" id="ARBA00022553"/>
    </source>
</evidence>
<evidence type="ECO:0000313" key="6">
    <source>
        <dbReference type="Proteomes" id="UP000199182"/>
    </source>
</evidence>
<evidence type="ECO:0000313" key="5">
    <source>
        <dbReference type="EMBL" id="SDN33902.1"/>
    </source>
</evidence>
<proteinExistence type="predicted"/>
<dbReference type="Proteomes" id="UP000199182">
    <property type="component" value="Unassembled WGS sequence"/>
</dbReference>
<gene>
    <name evidence="5" type="ORF">SAMN05192585_11655</name>
</gene>
<evidence type="ECO:0000256" key="2">
    <source>
        <dbReference type="ARBA" id="ARBA00022679"/>
    </source>
</evidence>
<sequence>MDNSYLLVLSILLVIAAIAIVALLANQEVKLHQLQQYEKELQVQLTCQKELDDYMERLRFLRHDARNYLLTMQALLGSGQYEKAKEFLSSVSTNFKLGSRGTFSDNYLVDELLSEKYEEAKKNGIPCSLHTEISHNARVDYAMLCCAISATLSEAFSRFKDADDTKTERGGGIDFYCTVSDEAKLDIRCTINMQGLSVPQSQRVFGRRKQEDKPQSIVLSNLAQSCNGWFEYTCENGQKNISLSFTLPKPPEPMQT</sequence>
<dbReference type="InterPro" id="IPR016120">
    <property type="entry name" value="Sig_transdc_His_kin_SpoOB"/>
</dbReference>
<dbReference type="OrthoDB" id="1815560at2"/>
<dbReference type="GO" id="GO:0000155">
    <property type="term" value="F:phosphorelay sensor kinase activity"/>
    <property type="evidence" value="ECO:0007669"/>
    <property type="project" value="InterPro"/>
</dbReference>
<reference evidence="5 6" key="1">
    <citation type="submission" date="2016-10" db="EMBL/GenBank/DDBJ databases">
        <authorList>
            <person name="de Groot N.N."/>
        </authorList>
    </citation>
    <scope>NUCLEOTIDE SEQUENCE [LARGE SCALE GENOMIC DNA]</scope>
    <source>
        <strain evidence="5 6">CGMCC 1.5012</strain>
    </source>
</reference>
<protein>
    <recommendedName>
        <fullName evidence="7">Sensor_kinase_SpoOB-type, alpha-helical domain</fullName>
    </recommendedName>
</protein>
<keyword evidence="2" id="KW-0808">Transferase</keyword>
<dbReference type="RefSeq" id="WP_092640145.1">
    <property type="nucleotide sequence ID" value="NZ_FNID01000016.1"/>
</dbReference>
<keyword evidence="4" id="KW-0472">Membrane</keyword>
<keyword evidence="3" id="KW-0418">Kinase</keyword>
<accession>A0A1H0AJZ3</accession>
<feature type="transmembrane region" description="Helical" evidence="4">
    <location>
        <begin position="6"/>
        <end position="25"/>
    </location>
</feature>
<dbReference type="EMBL" id="FNID01000016">
    <property type="protein sequence ID" value="SDN33902.1"/>
    <property type="molecule type" value="Genomic_DNA"/>
</dbReference>
<keyword evidence="4" id="KW-1133">Transmembrane helix</keyword>
<evidence type="ECO:0000256" key="3">
    <source>
        <dbReference type="ARBA" id="ARBA00022777"/>
    </source>
</evidence>
<keyword evidence="4" id="KW-0812">Transmembrane</keyword>
<name>A0A1H0AJZ3_9FIRM</name>
<dbReference type="STRING" id="258515.SAMN05192585_11655"/>
<evidence type="ECO:0008006" key="7">
    <source>
        <dbReference type="Google" id="ProtNLM"/>
    </source>
</evidence>
<dbReference type="AlphaFoldDB" id="A0A1H0AJZ3"/>
<evidence type="ECO:0000256" key="4">
    <source>
        <dbReference type="SAM" id="Phobius"/>
    </source>
</evidence>
<keyword evidence="6" id="KW-1185">Reference proteome</keyword>